<keyword evidence="1 2" id="KW-0808">Transferase</keyword>
<sequence length="201" mass="22336">MDGNGRWATRRALPRPAGHRAGARAVRRIVEAAPSLGVSMLTLYALSSDNLQRPAAEVTALLRLFAEYLERECRTLAERGVRLTVIGRRDRLPAPLVAAIERAESSTAGGTALALRLAIDYSARHEIQRAALDGTLASWPDVDLLVRTGGEQRLSDFLLWESAYAELWFTERLWPDVTARDLAAAIADFRRRDRRFGRISA</sequence>
<dbReference type="AlphaFoldDB" id="W0RDZ0"/>
<comment type="caution">
    <text evidence="2">Lacks conserved residue(s) required for the propagation of feature annotation.</text>
</comment>
<dbReference type="InterPro" id="IPR001441">
    <property type="entry name" value="UPP_synth-like"/>
</dbReference>
<dbReference type="EMBL" id="CP007128">
    <property type="protein sequence ID" value="AHG88545.1"/>
    <property type="molecule type" value="Genomic_DNA"/>
</dbReference>
<dbReference type="PATRIC" id="fig|861299.3.peg.1022"/>
<evidence type="ECO:0000256" key="1">
    <source>
        <dbReference type="ARBA" id="ARBA00022679"/>
    </source>
</evidence>
<dbReference type="SUPFAM" id="SSF64005">
    <property type="entry name" value="Undecaprenyl diphosphate synthase"/>
    <property type="match status" value="1"/>
</dbReference>
<name>W0RDZ0_9BACT</name>
<dbReference type="Gene3D" id="3.40.1180.10">
    <property type="entry name" value="Decaprenyl diphosphate synthase-like"/>
    <property type="match status" value="2"/>
</dbReference>
<dbReference type="InterPro" id="IPR036424">
    <property type="entry name" value="UPP_synth-like_sf"/>
</dbReference>
<comment type="subunit">
    <text evidence="2">Homodimer.</text>
</comment>
<dbReference type="OrthoDB" id="4191603at2"/>
<dbReference type="GO" id="GO:0016094">
    <property type="term" value="P:polyprenol biosynthetic process"/>
    <property type="evidence" value="ECO:0007669"/>
    <property type="project" value="TreeGrafter"/>
</dbReference>
<gene>
    <name evidence="3" type="ORF">J421_1008</name>
</gene>
<dbReference type="InParanoid" id="W0RDZ0"/>
<dbReference type="STRING" id="861299.J421_1008"/>
<dbReference type="GO" id="GO:0005829">
    <property type="term" value="C:cytosol"/>
    <property type="evidence" value="ECO:0007669"/>
    <property type="project" value="TreeGrafter"/>
</dbReference>
<dbReference type="GO" id="GO:0000287">
    <property type="term" value="F:magnesium ion binding"/>
    <property type="evidence" value="ECO:0007669"/>
    <property type="project" value="UniProtKB-UniRule"/>
</dbReference>
<dbReference type="GO" id="GO:0008834">
    <property type="term" value="F:ditrans,polycis-undecaprenyl-diphosphate synthase [(2E,6E)-farnesyl-diphosphate specific] activity"/>
    <property type="evidence" value="ECO:0007669"/>
    <property type="project" value="TreeGrafter"/>
</dbReference>
<feature type="binding site" evidence="2">
    <location>
        <position position="147"/>
    </location>
    <ligand>
        <name>substrate</name>
    </ligand>
</feature>
<dbReference type="CDD" id="cd00475">
    <property type="entry name" value="Cis_IPPS"/>
    <property type="match status" value="1"/>
</dbReference>
<feature type="binding site" evidence="2">
    <location>
        <position position="7"/>
    </location>
    <ligand>
        <name>substrate</name>
    </ligand>
</feature>
<comment type="cofactor">
    <cofactor evidence="2">
        <name>Mg(2+)</name>
        <dbReference type="ChEBI" id="CHEBI:18420"/>
    </cofactor>
    <text evidence="2">Binds 2 magnesium ions per subunit.</text>
</comment>
<feature type="active site" description="Proton acceptor" evidence="2">
    <location>
        <position position="50"/>
    </location>
</feature>
<keyword evidence="2" id="KW-0460">Magnesium</keyword>
<protein>
    <recommendedName>
        <fullName evidence="2">Isoprenyl transferase</fullName>
        <ecNumber evidence="2">2.5.1.-</ecNumber>
    </recommendedName>
</protein>
<dbReference type="PANTHER" id="PTHR10291:SF0">
    <property type="entry name" value="DEHYDRODOLICHYL DIPHOSPHATE SYNTHASE 2"/>
    <property type="match status" value="1"/>
</dbReference>
<feature type="binding site" evidence="2">
    <location>
        <position position="2"/>
    </location>
    <ligand>
        <name>Mg(2+)</name>
        <dbReference type="ChEBI" id="CHEBI:18420"/>
    </ligand>
</feature>
<dbReference type="Proteomes" id="UP000019151">
    <property type="component" value="Chromosome"/>
</dbReference>
<accession>W0RDZ0</accession>
<dbReference type="eggNOG" id="COG0020">
    <property type="taxonomic scope" value="Bacteria"/>
</dbReference>
<evidence type="ECO:0000313" key="4">
    <source>
        <dbReference type="Proteomes" id="UP000019151"/>
    </source>
</evidence>
<comment type="function">
    <text evidence="2">Catalyzes the condensation of isopentenyl diphosphate (IPP) with allylic pyrophosphates generating different type of terpenoids.</text>
</comment>
<feature type="binding site" evidence="2">
    <location>
        <position position="15"/>
    </location>
    <ligand>
        <name>substrate</name>
    </ligand>
</feature>
<keyword evidence="4" id="KW-1185">Reference proteome</keyword>
<feature type="binding site" evidence="2">
    <location>
        <begin position="3"/>
        <end position="6"/>
    </location>
    <ligand>
        <name>substrate</name>
    </ligand>
</feature>
<evidence type="ECO:0000313" key="3">
    <source>
        <dbReference type="EMBL" id="AHG88545.1"/>
    </source>
</evidence>
<reference evidence="3 4" key="1">
    <citation type="journal article" date="2014" name="Genome Announc.">
        <title>Genome Sequence and Methylome of Soil Bacterium Gemmatirosa kalamazoonensis KBS708T, a Member of the Rarely Cultivated Gemmatimonadetes Phylum.</title>
        <authorList>
            <person name="Debruyn J.M."/>
            <person name="Radosevich M."/>
            <person name="Wommack K.E."/>
            <person name="Polson S.W."/>
            <person name="Hauser L.J."/>
            <person name="Fawaz M.N."/>
            <person name="Korlach J."/>
            <person name="Tsai Y.C."/>
        </authorList>
    </citation>
    <scope>NUCLEOTIDE SEQUENCE [LARGE SCALE GENOMIC DNA]</scope>
    <source>
        <strain evidence="3 4">KBS708</strain>
    </source>
</reference>
<dbReference type="PANTHER" id="PTHR10291">
    <property type="entry name" value="DEHYDRODOLICHYL DIPHOSPHATE SYNTHASE FAMILY MEMBER"/>
    <property type="match status" value="1"/>
</dbReference>
<keyword evidence="2" id="KW-0479">Metal-binding</keyword>
<dbReference type="EC" id="2.5.1.-" evidence="2"/>
<dbReference type="KEGG" id="gba:J421_1008"/>
<evidence type="ECO:0000256" key="2">
    <source>
        <dbReference type="HAMAP-Rule" id="MF_01139"/>
    </source>
</evidence>
<feature type="binding site" evidence="2">
    <location>
        <begin position="47"/>
        <end position="49"/>
    </location>
    <ligand>
        <name>substrate</name>
    </ligand>
</feature>
<feature type="binding site" evidence="2">
    <location>
        <position position="53"/>
    </location>
    <ligand>
        <name>substrate</name>
    </ligand>
</feature>
<dbReference type="HOGENOM" id="CLU_038505_1_1_0"/>
<proteinExistence type="inferred from homology"/>
<dbReference type="NCBIfam" id="TIGR00055">
    <property type="entry name" value="uppS"/>
    <property type="match status" value="1"/>
</dbReference>
<dbReference type="PROSITE" id="PS01066">
    <property type="entry name" value="UPP_SYNTHASE"/>
    <property type="match status" value="1"/>
</dbReference>
<dbReference type="HAMAP" id="MF_01139">
    <property type="entry name" value="ISPT"/>
    <property type="match status" value="1"/>
</dbReference>
<comment type="similarity">
    <text evidence="2">Belongs to the UPP synthase family.</text>
</comment>
<organism evidence="3 4">
    <name type="scientific">Gemmatirosa kalamazoonensis</name>
    <dbReference type="NCBI Taxonomy" id="861299"/>
    <lineage>
        <taxon>Bacteria</taxon>
        <taxon>Pseudomonadati</taxon>
        <taxon>Gemmatimonadota</taxon>
        <taxon>Gemmatimonadia</taxon>
        <taxon>Gemmatimonadales</taxon>
        <taxon>Gemmatimonadaceae</taxon>
        <taxon>Gemmatirosa</taxon>
    </lineage>
</organism>
<feature type="binding site" evidence="2">
    <location>
        <begin position="153"/>
        <end position="155"/>
    </location>
    <ligand>
        <name>substrate</name>
    </ligand>
</feature>
<dbReference type="Pfam" id="PF01255">
    <property type="entry name" value="Prenyltransf"/>
    <property type="match status" value="2"/>
</dbReference>
<dbReference type="InterPro" id="IPR018520">
    <property type="entry name" value="UPP_synth-like_CS"/>
</dbReference>
<feature type="active site" evidence="2">
    <location>
        <position position="2"/>
    </location>
</feature>
<feature type="binding site" evidence="2">
    <location>
        <position position="19"/>
    </location>
    <ligand>
        <name>substrate</name>
    </ligand>
</feature>
<feature type="binding site" evidence="2">
    <location>
        <position position="166"/>
    </location>
    <ligand>
        <name>Mg(2+)</name>
        <dbReference type="ChEBI" id="CHEBI:18420"/>
    </ligand>
</feature>